<feature type="domain" description="Arginosuccinate synthase C-terminal" evidence="9">
    <location>
        <begin position="183"/>
        <end position="360"/>
    </location>
</feature>
<dbReference type="Gene3D" id="3.90.1260.10">
    <property type="entry name" value="Argininosuccinate synthetase, chain A, domain 2"/>
    <property type="match status" value="1"/>
</dbReference>
<dbReference type="InterPro" id="IPR048267">
    <property type="entry name" value="Arginosuc_syn_N"/>
</dbReference>
<dbReference type="Pfam" id="PF00764">
    <property type="entry name" value="Arginosuc_synth"/>
    <property type="match status" value="1"/>
</dbReference>
<keyword evidence="4" id="KW-0436">Ligase</keyword>
<accession>A0ABQ5R5G5</accession>
<keyword evidence="3" id="KW-0055">Arginine biosynthesis</keyword>
<evidence type="ECO:0000313" key="11">
    <source>
        <dbReference type="Proteomes" id="UP001144280"/>
    </source>
</evidence>
<comment type="pathway">
    <text evidence="1">Amino-acid biosynthesis; L-arginine biosynthesis; L-arginine from L-ornithine and carbamoyl phosphate: step 2/3.</text>
</comment>
<feature type="domain" description="Arginosuccinate synthase-like N-terminal" evidence="8">
    <location>
        <begin position="13"/>
        <end position="167"/>
    </location>
</feature>
<keyword evidence="11" id="KW-1185">Reference proteome</keyword>
<dbReference type="InterPro" id="IPR048268">
    <property type="entry name" value="Arginosuc_syn_C"/>
</dbReference>
<keyword evidence="5" id="KW-0028">Amino-acid biosynthesis</keyword>
<evidence type="ECO:0000256" key="7">
    <source>
        <dbReference type="ARBA" id="ARBA00022840"/>
    </source>
</evidence>
<evidence type="ECO:0000259" key="9">
    <source>
        <dbReference type="Pfam" id="PF20979"/>
    </source>
</evidence>
<name>A0ABQ5R5G5_9ACTN</name>
<organism evidence="10 11">
    <name type="scientific">Phytohabitans aurantiacus</name>
    <dbReference type="NCBI Taxonomy" id="3016789"/>
    <lineage>
        <taxon>Bacteria</taxon>
        <taxon>Bacillati</taxon>
        <taxon>Actinomycetota</taxon>
        <taxon>Actinomycetes</taxon>
        <taxon>Micromonosporales</taxon>
        <taxon>Micromonosporaceae</taxon>
    </lineage>
</organism>
<evidence type="ECO:0000256" key="4">
    <source>
        <dbReference type="ARBA" id="ARBA00022598"/>
    </source>
</evidence>
<dbReference type="RefSeq" id="WP_281903136.1">
    <property type="nucleotide sequence ID" value="NZ_BSDI01000050.1"/>
</dbReference>
<dbReference type="Gene3D" id="3.40.50.620">
    <property type="entry name" value="HUPs"/>
    <property type="match status" value="1"/>
</dbReference>
<comment type="caution">
    <text evidence="10">The sequence shown here is derived from an EMBL/GenBank/DDBJ whole genome shotgun (WGS) entry which is preliminary data.</text>
</comment>
<evidence type="ECO:0000259" key="8">
    <source>
        <dbReference type="Pfam" id="PF00764"/>
    </source>
</evidence>
<dbReference type="EMBL" id="BSDI01000050">
    <property type="protein sequence ID" value="GLI01808.1"/>
    <property type="molecule type" value="Genomic_DNA"/>
</dbReference>
<keyword evidence="7" id="KW-0067">ATP-binding</keyword>
<keyword evidence="6" id="KW-0547">Nucleotide-binding</keyword>
<evidence type="ECO:0000256" key="5">
    <source>
        <dbReference type="ARBA" id="ARBA00022605"/>
    </source>
</evidence>
<dbReference type="PANTHER" id="PTHR11587">
    <property type="entry name" value="ARGININOSUCCINATE SYNTHASE"/>
    <property type="match status" value="1"/>
</dbReference>
<gene>
    <name evidence="10" type="primary">argG_1</name>
    <name evidence="10" type="ORF">Pa4123_70850</name>
</gene>
<evidence type="ECO:0000256" key="3">
    <source>
        <dbReference type="ARBA" id="ARBA00022571"/>
    </source>
</evidence>
<dbReference type="PROSITE" id="PS51257">
    <property type="entry name" value="PROKAR_LIPOPROTEIN"/>
    <property type="match status" value="1"/>
</dbReference>
<dbReference type="Pfam" id="PF20979">
    <property type="entry name" value="Arginosuc_syn_C"/>
    <property type="match status" value="1"/>
</dbReference>
<dbReference type="InterPro" id="IPR001518">
    <property type="entry name" value="Arginosuc_synth"/>
</dbReference>
<dbReference type="InterPro" id="IPR014729">
    <property type="entry name" value="Rossmann-like_a/b/a_fold"/>
</dbReference>
<dbReference type="EC" id="6.3.4.5" evidence="2"/>
<evidence type="ECO:0000256" key="1">
    <source>
        <dbReference type="ARBA" id="ARBA00004967"/>
    </source>
</evidence>
<sequence>MKLADLRSHRVGILMSGGLSCTAVGLWLAENGVETVAFVADLGQTTPYHAAEGAELLTSQGIKTQVVDLREQLADLYLEFVKYQATYDGGYWNTTGASRAALVSGLADSLRAAGCTVLAHGCVGGGNDQGRFARYTEALAPDLAVFAPWTNSWLLERFPNRRSMTDYLLDRGMPAEYGRFVDYSVEENLGGIAHESTQLERVSTPARVLDPIMTVWPHAAPDETELMRVRFVAGRPVEINGEPVSALRAVLMANEFGGRGGVPPRSVVENRVNGTKCRGVYEAPGLEVLGQCVAALYQLSLDKASAELMHSLSRRLGRAVYEGRLYETATLAARASADALAASATGTVTVEVYKGNIFVSDLNLAAESPGVAQQTRFDRGGHHWQVAGQ</sequence>
<proteinExistence type="predicted"/>
<evidence type="ECO:0000313" key="10">
    <source>
        <dbReference type="EMBL" id="GLI01808.1"/>
    </source>
</evidence>
<dbReference type="PANTHER" id="PTHR11587:SF2">
    <property type="entry name" value="ARGININOSUCCINATE SYNTHASE"/>
    <property type="match status" value="1"/>
</dbReference>
<dbReference type="Proteomes" id="UP001144280">
    <property type="component" value="Unassembled WGS sequence"/>
</dbReference>
<dbReference type="SUPFAM" id="SSF69864">
    <property type="entry name" value="Argininosuccinate synthetase, C-terminal domain"/>
    <property type="match status" value="1"/>
</dbReference>
<evidence type="ECO:0000256" key="6">
    <source>
        <dbReference type="ARBA" id="ARBA00022741"/>
    </source>
</evidence>
<reference evidence="10" key="1">
    <citation type="submission" date="2022-12" db="EMBL/GenBank/DDBJ databases">
        <title>New Phytohabitans aurantiacus sp. RD004123 nov., an actinomycete isolated from soil.</title>
        <authorList>
            <person name="Triningsih D.W."/>
            <person name="Harunari E."/>
            <person name="Igarashi Y."/>
        </authorList>
    </citation>
    <scope>NUCLEOTIDE SEQUENCE</scope>
    <source>
        <strain evidence="10">RD004123</strain>
    </source>
</reference>
<protein>
    <recommendedName>
        <fullName evidence="2">argininosuccinate synthase</fullName>
        <ecNumber evidence="2">6.3.4.5</ecNumber>
    </recommendedName>
</protein>
<dbReference type="SUPFAM" id="SSF52402">
    <property type="entry name" value="Adenine nucleotide alpha hydrolases-like"/>
    <property type="match status" value="1"/>
</dbReference>
<dbReference type="InterPro" id="IPR024074">
    <property type="entry name" value="AS_cat/multimer_dom_body"/>
</dbReference>
<evidence type="ECO:0000256" key="2">
    <source>
        <dbReference type="ARBA" id="ARBA00012286"/>
    </source>
</evidence>